<gene>
    <name evidence="2" type="ORF">PYX00_010962</name>
</gene>
<sequence length="396" mass="40692">MDGCGLASRSVVHLRGLSALRRLSVSRNALSGDDVVCIGEMRGLESLDMSGCAVDRGALAGLRGTLAELDVSRIKLDERDAGALGRMRSLRRLVMHRCGRARGVFRHLGDLKNLEHLSISRATLDAEDIGGTWAPGGATVAGHAREPRRARDALAAGETAAPGAAEGAPHGTGARGPDGDRARGGPRVVHCKYGARGEHEHGKPQKEAITVVDRGAACQVRGELVLGSDKNCVGLAPEALTPQSGPPRTPPGRAACSRYAVPGKSCGGPAGDCITAPSVCGTCGLYKTAGVSHCAWGACCGVCGRGGGVPQLLEHGPDGGARGRAVDTEPGEAEPWEQQAVTCVAECGLSQRAGGAVRAGQPARMVEHERRARVGGAAGDIRRAGATHAGWQRKAL</sequence>
<feature type="compositionally biased region" description="Basic and acidic residues" evidence="1">
    <location>
        <begin position="143"/>
        <end position="152"/>
    </location>
</feature>
<accession>A0AAW2H651</accession>
<dbReference type="Gene3D" id="3.80.10.10">
    <property type="entry name" value="Ribonuclease Inhibitor"/>
    <property type="match status" value="1"/>
</dbReference>
<organism evidence="2">
    <name type="scientific">Menopon gallinae</name>
    <name type="common">poultry shaft louse</name>
    <dbReference type="NCBI Taxonomy" id="328185"/>
    <lineage>
        <taxon>Eukaryota</taxon>
        <taxon>Metazoa</taxon>
        <taxon>Ecdysozoa</taxon>
        <taxon>Arthropoda</taxon>
        <taxon>Hexapoda</taxon>
        <taxon>Insecta</taxon>
        <taxon>Pterygota</taxon>
        <taxon>Neoptera</taxon>
        <taxon>Paraneoptera</taxon>
        <taxon>Psocodea</taxon>
        <taxon>Troctomorpha</taxon>
        <taxon>Phthiraptera</taxon>
        <taxon>Amblycera</taxon>
        <taxon>Menoponidae</taxon>
        <taxon>Menopon</taxon>
    </lineage>
</organism>
<evidence type="ECO:0000256" key="1">
    <source>
        <dbReference type="SAM" id="MobiDB-lite"/>
    </source>
</evidence>
<proteinExistence type="predicted"/>
<dbReference type="SUPFAM" id="SSF52047">
    <property type="entry name" value="RNI-like"/>
    <property type="match status" value="1"/>
</dbReference>
<reference evidence="2" key="1">
    <citation type="journal article" date="2024" name="Gigascience">
        <title>Chromosome-level genome of the poultry shaft louse Menopon gallinae provides insight into the host-switching and adaptive evolution of parasitic lice.</title>
        <authorList>
            <person name="Xu Y."/>
            <person name="Ma L."/>
            <person name="Liu S."/>
            <person name="Liang Y."/>
            <person name="Liu Q."/>
            <person name="He Z."/>
            <person name="Tian L."/>
            <person name="Duan Y."/>
            <person name="Cai W."/>
            <person name="Li H."/>
            <person name="Song F."/>
        </authorList>
    </citation>
    <scope>NUCLEOTIDE SEQUENCE</scope>
    <source>
        <strain evidence="2">Cailab_2023a</strain>
    </source>
</reference>
<dbReference type="InterPro" id="IPR032675">
    <property type="entry name" value="LRR_dom_sf"/>
</dbReference>
<evidence type="ECO:0000313" key="2">
    <source>
        <dbReference type="EMBL" id="KAL0263891.1"/>
    </source>
</evidence>
<dbReference type="EMBL" id="JARGDH010000086">
    <property type="protein sequence ID" value="KAL0263891.1"/>
    <property type="molecule type" value="Genomic_DNA"/>
</dbReference>
<comment type="caution">
    <text evidence="2">The sequence shown here is derived from an EMBL/GenBank/DDBJ whole genome shotgun (WGS) entry which is preliminary data.</text>
</comment>
<protein>
    <submittedName>
        <fullName evidence="2">Uncharacterized protein</fullName>
    </submittedName>
</protein>
<name>A0AAW2H651_9NEOP</name>
<dbReference type="AlphaFoldDB" id="A0AAW2H651"/>
<feature type="region of interest" description="Disordered" evidence="1">
    <location>
        <begin position="138"/>
        <end position="185"/>
    </location>
</feature>
<feature type="compositionally biased region" description="Low complexity" evidence="1">
    <location>
        <begin position="153"/>
        <end position="172"/>
    </location>
</feature>